<sequence length="159" mass="17438">MKLLSSRLFSLAVLAVLTAVFTSNLMAQKKSGKTAQALRYTTAASKPAAHKKVKPNAIPGPNLASIERVSMKADVDGNNVSVEMVASIYDIRPRISYVWGLKVKSPDGRQTLSEKLYRDQVFTLQGEKSAKPTFSERLDLESGRYMIEVSSTSSRPDSI</sequence>
<dbReference type="AlphaFoldDB" id="A0AAU7CKZ0"/>
<accession>A0AAU7CKZ0</accession>
<organism evidence="1">
    <name type="scientific">Singulisphaera sp. Ch08</name>
    <dbReference type="NCBI Taxonomy" id="3120278"/>
    <lineage>
        <taxon>Bacteria</taxon>
        <taxon>Pseudomonadati</taxon>
        <taxon>Planctomycetota</taxon>
        <taxon>Planctomycetia</taxon>
        <taxon>Isosphaerales</taxon>
        <taxon>Isosphaeraceae</taxon>
        <taxon>Singulisphaera</taxon>
    </lineage>
</organism>
<dbReference type="EMBL" id="CP155447">
    <property type="protein sequence ID" value="XBH06113.1"/>
    <property type="molecule type" value="Genomic_DNA"/>
</dbReference>
<name>A0AAU7CKZ0_9BACT</name>
<reference evidence="1" key="1">
    <citation type="submission" date="2024-05" db="EMBL/GenBank/DDBJ databases">
        <title>Planctomycetes of the genus Singulisphaera possess chitinolytic capabilities.</title>
        <authorList>
            <person name="Ivanova A."/>
        </authorList>
    </citation>
    <scope>NUCLEOTIDE SEQUENCE</scope>
    <source>
        <strain evidence="1">Ch08T</strain>
    </source>
</reference>
<gene>
    <name evidence="1" type="ORF">V5E97_08775</name>
</gene>
<evidence type="ECO:0000313" key="1">
    <source>
        <dbReference type="EMBL" id="XBH06113.1"/>
    </source>
</evidence>
<proteinExistence type="predicted"/>
<protein>
    <submittedName>
        <fullName evidence="1">Uncharacterized protein</fullName>
    </submittedName>
</protein>
<dbReference type="RefSeq" id="WP_406698965.1">
    <property type="nucleotide sequence ID" value="NZ_CP155447.1"/>
</dbReference>